<name>A0A814HKV7_9BILA</name>
<dbReference type="Gene3D" id="3.40.50.150">
    <property type="entry name" value="Vaccinia Virus protein VP39"/>
    <property type="match status" value="1"/>
</dbReference>
<dbReference type="OrthoDB" id="9991036at2759"/>
<dbReference type="Proteomes" id="UP000663829">
    <property type="component" value="Unassembled WGS sequence"/>
</dbReference>
<dbReference type="InterPro" id="IPR029063">
    <property type="entry name" value="SAM-dependent_MTases_sf"/>
</dbReference>
<accession>A0A814HKV7</accession>
<sequence length="256" mass="29616">MLKHHTTTQLYTLDSECITLNNTSIRQQQFNYIYEKRLWGSNSRSGPGSTYEGAFDWIKYLTQIVPQYNISSIADIPCGDTYWQFGVREINTIAFYFGGDIASALIEKNQYLYQLHQNKLFQYWDIVQCELPTFSFRNITKQSFDLVIVRDAIQHMSIKNGLRAVKNVVLSGAKYFAVSSYPAPCVEKICAVRNIVDGGFYHNNINCPPFNFPINATIFKQPSHSQFKSEKDEFHMYKIDDILKQIVKQYDKACMA</sequence>
<dbReference type="Proteomes" id="UP000681722">
    <property type="component" value="Unassembled WGS sequence"/>
</dbReference>
<protein>
    <recommendedName>
        <fullName evidence="4">Methyltransferase type 11 domain-containing protein</fullName>
    </recommendedName>
</protein>
<reference evidence="1" key="1">
    <citation type="submission" date="2021-02" db="EMBL/GenBank/DDBJ databases">
        <authorList>
            <person name="Nowell W R."/>
        </authorList>
    </citation>
    <scope>NUCLEOTIDE SEQUENCE</scope>
</reference>
<dbReference type="EMBL" id="CAJNOQ010003396">
    <property type="protein sequence ID" value="CAF1010311.1"/>
    <property type="molecule type" value="Genomic_DNA"/>
</dbReference>
<dbReference type="AlphaFoldDB" id="A0A814HKV7"/>
<comment type="caution">
    <text evidence="1">The sequence shown here is derived from an EMBL/GenBank/DDBJ whole genome shotgun (WGS) entry which is preliminary data.</text>
</comment>
<evidence type="ECO:0008006" key="4">
    <source>
        <dbReference type="Google" id="ProtNLM"/>
    </source>
</evidence>
<keyword evidence="3" id="KW-1185">Reference proteome</keyword>
<evidence type="ECO:0000313" key="3">
    <source>
        <dbReference type="Proteomes" id="UP000663829"/>
    </source>
</evidence>
<evidence type="ECO:0000313" key="2">
    <source>
        <dbReference type="EMBL" id="CAF3781581.1"/>
    </source>
</evidence>
<dbReference type="EMBL" id="CAJOBC010003396">
    <property type="protein sequence ID" value="CAF3781581.1"/>
    <property type="molecule type" value="Genomic_DNA"/>
</dbReference>
<gene>
    <name evidence="1" type="ORF">GPM918_LOCUS14230</name>
    <name evidence="2" type="ORF">SRO942_LOCUS14230</name>
</gene>
<evidence type="ECO:0000313" key="1">
    <source>
        <dbReference type="EMBL" id="CAF1010311.1"/>
    </source>
</evidence>
<proteinExistence type="predicted"/>
<organism evidence="1 3">
    <name type="scientific">Didymodactylos carnosus</name>
    <dbReference type="NCBI Taxonomy" id="1234261"/>
    <lineage>
        <taxon>Eukaryota</taxon>
        <taxon>Metazoa</taxon>
        <taxon>Spiralia</taxon>
        <taxon>Gnathifera</taxon>
        <taxon>Rotifera</taxon>
        <taxon>Eurotatoria</taxon>
        <taxon>Bdelloidea</taxon>
        <taxon>Philodinida</taxon>
        <taxon>Philodinidae</taxon>
        <taxon>Didymodactylos</taxon>
    </lineage>
</organism>
<dbReference type="SUPFAM" id="SSF53335">
    <property type="entry name" value="S-adenosyl-L-methionine-dependent methyltransferases"/>
    <property type="match status" value="1"/>
</dbReference>